<evidence type="ECO:0008006" key="3">
    <source>
        <dbReference type="Google" id="ProtNLM"/>
    </source>
</evidence>
<sequence>MSELVAAPEEIRRFGVCAEEQRTRLTLASASVAALEPAHLAPALGLIGSDYLAAFNTARQRYVSALTSLAHVAGGMSSTAAVTAQAYTTRDAAFSAALGGRVQEAGQ</sequence>
<dbReference type="KEGG" id="asd:AS9A_3864"/>
<evidence type="ECO:0000313" key="1">
    <source>
        <dbReference type="EMBL" id="AEF42302.1"/>
    </source>
</evidence>
<keyword evidence="2" id="KW-1185">Reference proteome</keyword>
<organism evidence="1 2">
    <name type="scientific">Hoyosella subflava (strain DSM 45089 / JCM 17490 / NBRC 109087 / DQS3-9A1)</name>
    <name type="common">Amycolicicoccus subflavus</name>
    <dbReference type="NCBI Taxonomy" id="443218"/>
    <lineage>
        <taxon>Bacteria</taxon>
        <taxon>Bacillati</taxon>
        <taxon>Actinomycetota</taxon>
        <taxon>Actinomycetes</taxon>
        <taxon>Mycobacteriales</taxon>
        <taxon>Hoyosellaceae</taxon>
        <taxon>Hoyosella</taxon>
    </lineage>
</organism>
<dbReference type="InterPro" id="IPR022536">
    <property type="entry name" value="EspC"/>
</dbReference>
<gene>
    <name evidence="1" type="ordered locus">AS9A_3864</name>
</gene>
<protein>
    <recommendedName>
        <fullName evidence="3">ESX-1 secretion-associated protein</fullName>
    </recommendedName>
</protein>
<dbReference type="AlphaFoldDB" id="F6EGR4"/>
<accession>F6EGR4</accession>
<dbReference type="Proteomes" id="UP000009235">
    <property type="component" value="Chromosome"/>
</dbReference>
<dbReference type="Pfam" id="PF10824">
    <property type="entry name" value="T7SS_ESX_EspC"/>
    <property type="match status" value="1"/>
</dbReference>
<dbReference type="RefSeq" id="WP_013808651.1">
    <property type="nucleotide sequence ID" value="NC_015564.1"/>
</dbReference>
<dbReference type="HOGENOM" id="CLU_155899_1_0_11"/>
<reference evidence="1 2" key="1">
    <citation type="journal article" date="2011" name="J. Bacteriol.">
        <title>Complete genome sequence of Amycolicicoccus subflavus DQS3-9A1T, an actinomycete isolated from crude oil-polluted soil.</title>
        <authorList>
            <person name="Cai M."/>
            <person name="Chen W.M."/>
            <person name="Nie Y."/>
            <person name="Chi C.Q."/>
            <person name="Wang Y.N."/>
            <person name="Tang Y.Q."/>
            <person name="Li G.Y."/>
            <person name="Wu X.L."/>
        </authorList>
    </citation>
    <scope>NUCLEOTIDE SEQUENCE [LARGE SCALE GENOMIC DNA]</scope>
    <source>
        <strain evidence="2">DSM 45089 / DQS3-9A1</strain>
    </source>
</reference>
<dbReference type="EMBL" id="CP002786">
    <property type="protein sequence ID" value="AEF42302.1"/>
    <property type="molecule type" value="Genomic_DNA"/>
</dbReference>
<name>F6EGR4_HOYSD</name>
<dbReference type="GO" id="GO:0009306">
    <property type="term" value="P:protein secretion"/>
    <property type="evidence" value="ECO:0007669"/>
    <property type="project" value="InterPro"/>
</dbReference>
<dbReference type="STRING" id="443218.AS9A_3864"/>
<evidence type="ECO:0000313" key="2">
    <source>
        <dbReference type="Proteomes" id="UP000009235"/>
    </source>
</evidence>
<proteinExistence type="predicted"/>
<dbReference type="OrthoDB" id="4382075at2"/>